<evidence type="ECO:0000256" key="2">
    <source>
        <dbReference type="SAM" id="MobiDB-lite"/>
    </source>
</evidence>
<protein>
    <recommendedName>
        <fullName evidence="3">Secretion system C-terminal sorting domain-containing protein</fullName>
    </recommendedName>
</protein>
<keyword evidence="1" id="KW-0732">Signal</keyword>
<dbReference type="RefSeq" id="WP_306841477.1">
    <property type="nucleotide sequence ID" value="NZ_JAUSRL010000001.1"/>
</dbReference>
<evidence type="ECO:0000256" key="1">
    <source>
        <dbReference type="ARBA" id="ARBA00022729"/>
    </source>
</evidence>
<keyword evidence="5" id="KW-1185">Reference proteome</keyword>
<organism evidence="4 5">
    <name type="scientific">Chryseobacterium lathyri</name>
    <dbReference type="NCBI Taxonomy" id="395933"/>
    <lineage>
        <taxon>Bacteria</taxon>
        <taxon>Pseudomonadati</taxon>
        <taxon>Bacteroidota</taxon>
        <taxon>Flavobacteriia</taxon>
        <taxon>Flavobacteriales</taxon>
        <taxon>Weeksellaceae</taxon>
        <taxon>Chryseobacterium group</taxon>
        <taxon>Chryseobacterium</taxon>
    </lineage>
</organism>
<feature type="region of interest" description="Disordered" evidence="2">
    <location>
        <begin position="449"/>
        <end position="469"/>
    </location>
</feature>
<dbReference type="Proteomes" id="UP001235513">
    <property type="component" value="Unassembled WGS sequence"/>
</dbReference>
<dbReference type="EMBL" id="JAUSRL010000001">
    <property type="protein sequence ID" value="MDP9958959.1"/>
    <property type="molecule type" value="Genomic_DNA"/>
</dbReference>
<dbReference type="Pfam" id="PF18962">
    <property type="entry name" value="Por_Secre_tail"/>
    <property type="match status" value="1"/>
</dbReference>
<evidence type="ECO:0000259" key="3">
    <source>
        <dbReference type="Pfam" id="PF18962"/>
    </source>
</evidence>
<dbReference type="SUPFAM" id="SSF101898">
    <property type="entry name" value="NHL repeat"/>
    <property type="match status" value="1"/>
</dbReference>
<proteinExistence type="predicted"/>
<comment type="caution">
    <text evidence="4">The sequence shown here is derived from an EMBL/GenBank/DDBJ whole genome shotgun (WGS) entry which is preliminary data.</text>
</comment>
<dbReference type="InterPro" id="IPR026444">
    <property type="entry name" value="Secre_tail"/>
</dbReference>
<name>A0ABT9SJE6_9FLAO</name>
<evidence type="ECO:0000313" key="4">
    <source>
        <dbReference type="EMBL" id="MDP9958959.1"/>
    </source>
</evidence>
<sequence>MFQYLHSAIRKIGAGLALLNIAGGYLYAQQWEDVGGVAGVSAAGTSYNNLAVDQAGNYFLSYYDTSVAKGSVQKFDGASWSYVGGSAGITEGPATFNSLSLDNAGNIFYTNQIGYPGSGIAVRRFSGTSWTSLPDAAGSSVNYHASAVSPSNVLFTFTGQNSGTVQRYVNGAWEQVGNTGFSNGATFAEMVIGSNQKVYTCSISAGVRVYENSTSATTTDTWTLVGGSIVDAASSSEQYTSDIAIDGNNNLYVAYVSSSANGQKLNVKKFEGNAWVQLGAANFSSGRVQHVAIAVTQSGQPYVVASRFENDDLLRNTVYKFDAAIQNWVTFGGDFISSGEARYNDLTIDRTNGYLVLAYSEDVTKVKRIPLNGIPPGCTNTDPGSNAGDTGCVTFTYQGQQVTYATVRGGDGNIWLQQNLGSSQIATTMGDEASYGDLFQWGRWDDGHQLRNSATASPTSPNSPDGLGGTNAFIIGSPSWWDIFAATDKWTASTPADVSNNIGADPCRAVGPGWKMPSQAEWTGIVNSENIANPGTAYNSHLKLPASGYRSSSSGALTFAGQRGYFWSSDTSNSGGKYLYIGSTIANPSSGAMRGQGSAVRCIKTASALGTSDIIRNTATVGIYPNPTNAIINIKADSLIESVSIINMVGQKLNNIQFNNNQINMSGFPSGIYIVELKLKNGQSVSKKIIKN</sequence>
<dbReference type="NCBIfam" id="TIGR04183">
    <property type="entry name" value="Por_Secre_tail"/>
    <property type="match status" value="1"/>
</dbReference>
<evidence type="ECO:0000313" key="5">
    <source>
        <dbReference type="Proteomes" id="UP001235513"/>
    </source>
</evidence>
<reference evidence="4 5" key="1">
    <citation type="submission" date="2023-07" db="EMBL/GenBank/DDBJ databases">
        <title>Sorghum-associated microbial communities from plants grown in Nebraska, USA.</title>
        <authorList>
            <person name="Schachtman D."/>
        </authorList>
    </citation>
    <scope>NUCLEOTIDE SEQUENCE [LARGE SCALE GENOMIC DNA]</scope>
    <source>
        <strain evidence="4 5">CC351</strain>
    </source>
</reference>
<feature type="compositionally biased region" description="Low complexity" evidence="2">
    <location>
        <begin position="452"/>
        <end position="464"/>
    </location>
</feature>
<feature type="domain" description="Secretion system C-terminal sorting" evidence="3">
    <location>
        <begin position="623"/>
        <end position="690"/>
    </location>
</feature>
<gene>
    <name evidence="4" type="ORF">J2T04_000826</name>
</gene>
<accession>A0ABT9SJE6</accession>